<dbReference type="EC" id="2.3.2.27" evidence="2"/>
<evidence type="ECO:0000256" key="5">
    <source>
        <dbReference type="ARBA" id="ARBA00022786"/>
    </source>
</evidence>
<dbReference type="Gene3D" id="3.30.40.10">
    <property type="entry name" value="Zinc/RING finger domain, C3HC4 (zinc finger)"/>
    <property type="match status" value="1"/>
</dbReference>
<keyword evidence="5" id="KW-0833">Ubl conjugation pathway</keyword>
<feature type="domain" description="U-box" evidence="7">
    <location>
        <begin position="1161"/>
        <end position="1235"/>
    </location>
</feature>
<comment type="catalytic activity">
    <reaction evidence="1">
        <text>S-ubiquitinyl-[E2 ubiquitin-conjugating enzyme]-L-cysteine + [acceptor protein]-L-lysine = [E2 ubiquitin-conjugating enzyme]-L-cysteine + N(6)-ubiquitinyl-[acceptor protein]-L-lysine.</text>
        <dbReference type="EC" id="2.3.2.27"/>
    </reaction>
</comment>
<reference evidence="8 9" key="1">
    <citation type="journal article" date="2011" name="Proc. Natl. Acad. Sci. U.S.A.">
        <title>Niche of harmful alga Aureococcus anophagefferens revealed through ecogenomics.</title>
        <authorList>
            <person name="Gobler C.J."/>
            <person name="Berry D.L."/>
            <person name="Dyhrman S.T."/>
            <person name="Wilhelm S.W."/>
            <person name="Salamov A."/>
            <person name="Lobanov A.V."/>
            <person name="Zhang Y."/>
            <person name="Collier J.L."/>
            <person name="Wurch L.L."/>
            <person name="Kustka A.B."/>
            <person name="Dill B.D."/>
            <person name="Shah M."/>
            <person name="VerBerkmoes N.C."/>
            <person name="Kuo A."/>
            <person name="Terry A."/>
            <person name="Pangilinan J."/>
            <person name="Lindquist E.A."/>
            <person name="Lucas S."/>
            <person name="Paulsen I.T."/>
            <person name="Hattenrath-Lehmann T.K."/>
            <person name="Talmage S.C."/>
            <person name="Walker E.A."/>
            <person name="Koch F."/>
            <person name="Burson A.M."/>
            <person name="Marcoval M.A."/>
            <person name="Tang Y.Z."/>
            <person name="Lecleir G.R."/>
            <person name="Coyne K.J."/>
            <person name="Berg G.M."/>
            <person name="Bertrand E.M."/>
            <person name="Saito M.A."/>
            <person name="Gladyshev V.N."/>
            <person name="Grigoriev I.V."/>
        </authorList>
    </citation>
    <scope>NUCLEOTIDE SEQUENCE [LARGE SCALE GENOMIC DNA]</scope>
    <source>
        <strain evidence="9">CCMP 1984</strain>
    </source>
</reference>
<dbReference type="GeneID" id="20225171"/>
<dbReference type="GO" id="GO:0005737">
    <property type="term" value="C:cytoplasm"/>
    <property type="evidence" value="ECO:0007669"/>
    <property type="project" value="TreeGrafter"/>
</dbReference>
<evidence type="ECO:0000313" key="8">
    <source>
        <dbReference type="EMBL" id="EGB06936.1"/>
    </source>
</evidence>
<evidence type="ECO:0000256" key="2">
    <source>
        <dbReference type="ARBA" id="ARBA00012483"/>
    </source>
</evidence>
<keyword evidence="9" id="KW-1185">Reference proteome</keyword>
<dbReference type="Pfam" id="PF04564">
    <property type="entry name" value="U-box"/>
    <property type="match status" value="1"/>
</dbReference>
<dbReference type="GO" id="GO:0043161">
    <property type="term" value="P:proteasome-mediated ubiquitin-dependent protein catabolic process"/>
    <property type="evidence" value="ECO:0007669"/>
    <property type="project" value="TreeGrafter"/>
</dbReference>
<keyword evidence="3" id="KW-0808">Transferase</keyword>
<evidence type="ECO:0000256" key="4">
    <source>
        <dbReference type="ARBA" id="ARBA00022737"/>
    </source>
</evidence>
<evidence type="ECO:0000256" key="6">
    <source>
        <dbReference type="SAM" id="MobiDB-lite"/>
    </source>
</evidence>
<dbReference type="InterPro" id="IPR003613">
    <property type="entry name" value="Ubox_domain"/>
</dbReference>
<organism evidence="9">
    <name type="scientific">Aureococcus anophagefferens</name>
    <name type="common">Harmful bloom alga</name>
    <dbReference type="NCBI Taxonomy" id="44056"/>
    <lineage>
        <taxon>Eukaryota</taxon>
        <taxon>Sar</taxon>
        <taxon>Stramenopiles</taxon>
        <taxon>Ochrophyta</taxon>
        <taxon>Pelagophyceae</taxon>
        <taxon>Pelagomonadales</taxon>
        <taxon>Pelagomonadaceae</taxon>
        <taxon>Aureococcus</taxon>
    </lineage>
</organism>
<gene>
    <name evidence="8" type="ORF">AURANDRAFT_65118</name>
</gene>
<dbReference type="AlphaFoldDB" id="F0YCR7"/>
<dbReference type="SUPFAM" id="SSF57850">
    <property type="entry name" value="RING/U-box"/>
    <property type="match status" value="1"/>
</dbReference>
<dbReference type="RefSeq" id="XP_009038178.1">
    <property type="nucleotide sequence ID" value="XM_009039930.1"/>
</dbReference>
<dbReference type="GO" id="GO:0045862">
    <property type="term" value="P:positive regulation of proteolysis"/>
    <property type="evidence" value="ECO:0007669"/>
    <property type="project" value="TreeGrafter"/>
</dbReference>
<feature type="compositionally biased region" description="Low complexity" evidence="6">
    <location>
        <begin position="1022"/>
        <end position="1039"/>
    </location>
</feature>
<sequence>MACRVWLADPAEFEAQPAGFGKRPGPPTGEERDLAASAAALWNALASDAAPRYADDPEALGRLTARVLGEDGLLRLDGAACCAALREDAREGVVRWRHCAAAAAAAAAAESERDVRRLVDDGLVGSLVRVLTECEVPPEPYGGGHLLRIFACEALARVVAKSDAFSGDAAVISERQLDAVLALFENLHCVDGGDQSTAACRAFARAAFPELDAPVTSVVCRLGRTLLGRGRAALAGRHLGQMSWAAQALLDGAPRDPDADAEDAAERRRTIWVPDAAAILDLLARGGHAAWFLDAERLLEEAPRSLIGRLAPFAAPVATTRDAQTAIDIALQLRAARNSNLQPDFNVGVIERLRDQSGSSSKPSNWTRFQELAADFASRSRDNVAGIERGCLAGHARAALVPLVVAAASNPGKVPDGALFRDVLEAIDVFAVDLSEGRAQSAEAVAALARSRAGKESDMPNARSDVYARSAARALLPRVADLVCCGAEEEPQFRTKAMECLAKATAAWARDDAARPLAAACLRRVRRSLGAESPAAARAWKVAFDALPGELDVYERDVVALSLAADVRAARPDDERAARDACLRLCPQSYEDLLTHRAEFLPMDKVERIVEGGALDALVRVVASDGKAKKRATRNRRAALVCAAHDALVCILLAAREAYIERGHVNELVPWLDSGRDKGATFPTLDSRDATVALQTVALPLFDGAERTPPPPFAPASVGPAARMACVARSLVLLDCVYAISKARDAGWPRVHFDHELGVTAQKILELLPTLVAGERAPLGPAFHLLFDLGLGGHVGSTEDEAASKSLVDLLASARPIEDLGVAEEDRVEAALRKSQRPPPRDVPILLRHAATVALLIFAEGRGGENAWLADICAHGGVPRLLDIVRKDFLLSREGNAENARRAAMHLLRLAAKSAIARPALLRALGDVDARFVTTNVDEDALLEHLDIIQDAAAARYAAYERRRRKLGRDGDGAVSPAATARAQADADAAAASLLADCAAEEEGKASRKARRKKKKARKPPDAAIAAPAAAPAAGASAPPGDPPAPPPAAAATPEASDAGPDADAPGAAADAAECSSPDSSSAPERFDGDDALGAVLRAAGLGKDDRTRRILDAEGVDAAGFFLLRDRDVADLGVRKGAALKIRKHVNDRRAARSRDLDDDAPDFLTCPLSLELFVDPVLLLVDGQTYERSDVAAWIDQHATSPLTREPAKQADLVPNRAVLDAADAFRDGWGRLDEG</sequence>
<feature type="compositionally biased region" description="Pro residues" evidence="6">
    <location>
        <begin position="1040"/>
        <end position="1049"/>
    </location>
</feature>
<protein>
    <recommendedName>
        <fullName evidence="2">RING-type E3 ubiquitin transferase</fullName>
        <ecNumber evidence="2">2.3.2.27</ecNumber>
    </recommendedName>
</protein>
<feature type="compositionally biased region" description="Low complexity" evidence="6">
    <location>
        <begin position="1050"/>
        <end position="1084"/>
    </location>
</feature>
<name>F0YCR7_AURAN</name>
<dbReference type="OrthoDB" id="424220at2759"/>
<dbReference type="GO" id="GO:0071218">
    <property type="term" value="P:cellular response to misfolded protein"/>
    <property type="evidence" value="ECO:0007669"/>
    <property type="project" value="TreeGrafter"/>
</dbReference>
<feature type="region of interest" description="Disordered" evidence="6">
    <location>
        <begin position="1000"/>
        <end position="1089"/>
    </location>
</feature>
<dbReference type="Proteomes" id="UP000002729">
    <property type="component" value="Unassembled WGS sequence"/>
</dbReference>
<evidence type="ECO:0000256" key="1">
    <source>
        <dbReference type="ARBA" id="ARBA00000900"/>
    </source>
</evidence>
<accession>F0YCR7</accession>
<proteinExistence type="predicted"/>
<dbReference type="EMBL" id="GL833132">
    <property type="protein sequence ID" value="EGB06936.1"/>
    <property type="molecule type" value="Genomic_DNA"/>
</dbReference>
<dbReference type="KEGG" id="aaf:AURANDRAFT_65118"/>
<dbReference type="GO" id="GO:0006515">
    <property type="term" value="P:protein quality control for misfolded or incompletely synthesized proteins"/>
    <property type="evidence" value="ECO:0007669"/>
    <property type="project" value="TreeGrafter"/>
</dbReference>
<evidence type="ECO:0000256" key="3">
    <source>
        <dbReference type="ARBA" id="ARBA00022679"/>
    </source>
</evidence>
<dbReference type="PROSITE" id="PS51698">
    <property type="entry name" value="U_BOX"/>
    <property type="match status" value="1"/>
</dbReference>
<dbReference type="PANTHER" id="PTHR46803:SF2">
    <property type="entry name" value="E3 UBIQUITIN-PROTEIN LIGASE CHIP"/>
    <property type="match status" value="1"/>
</dbReference>
<dbReference type="InParanoid" id="F0YCR7"/>
<dbReference type="GO" id="GO:0051087">
    <property type="term" value="F:protein-folding chaperone binding"/>
    <property type="evidence" value="ECO:0007669"/>
    <property type="project" value="TreeGrafter"/>
</dbReference>
<feature type="compositionally biased region" description="Basic residues" evidence="6">
    <location>
        <begin position="1007"/>
        <end position="1018"/>
    </location>
</feature>
<evidence type="ECO:0000313" key="9">
    <source>
        <dbReference type="Proteomes" id="UP000002729"/>
    </source>
</evidence>
<keyword evidence="4" id="KW-0677">Repeat</keyword>
<evidence type="ECO:0000259" key="7">
    <source>
        <dbReference type="PROSITE" id="PS51698"/>
    </source>
</evidence>
<dbReference type="GO" id="GO:0000209">
    <property type="term" value="P:protein polyubiquitination"/>
    <property type="evidence" value="ECO:0007669"/>
    <property type="project" value="TreeGrafter"/>
</dbReference>
<dbReference type="CDD" id="cd16655">
    <property type="entry name" value="RING-Ubox_WDSUB1-like"/>
    <property type="match status" value="1"/>
</dbReference>
<dbReference type="GO" id="GO:0061630">
    <property type="term" value="F:ubiquitin protein ligase activity"/>
    <property type="evidence" value="ECO:0007669"/>
    <property type="project" value="UniProtKB-EC"/>
</dbReference>
<dbReference type="InterPro" id="IPR013083">
    <property type="entry name" value="Znf_RING/FYVE/PHD"/>
</dbReference>
<dbReference type="PANTHER" id="PTHR46803">
    <property type="entry name" value="E3 UBIQUITIN-PROTEIN LIGASE CHIP"/>
    <property type="match status" value="1"/>
</dbReference>
<dbReference type="SMART" id="SM00504">
    <property type="entry name" value="Ubox"/>
    <property type="match status" value="1"/>
</dbReference>